<dbReference type="SUPFAM" id="SSF58104">
    <property type="entry name" value="Methyl-accepting chemotaxis protein (MCP) signaling domain"/>
    <property type="match status" value="1"/>
</dbReference>
<evidence type="ECO:0000256" key="6">
    <source>
        <dbReference type="ARBA" id="ARBA00023136"/>
    </source>
</evidence>
<evidence type="ECO:0000256" key="2">
    <source>
        <dbReference type="ARBA" id="ARBA00022475"/>
    </source>
</evidence>
<evidence type="ECO:0000259" key="11">
    <source>
        <dbReference type="PROSITE" id="PS50111"/>
    </source>
</evidence>
<evidence type="ECO:0000313" key="14">
    <source>
        <dbReference type="Proteomes" id="UP001338137"/>
    </source>
</evidence>
<dbReference type="Gene3D" id="1.10.287.950">
    <property type="entry name" value="Methyl-accepting chemotaxis protein"/>
    <property type="match status" value="1"/>
</dbReference>
<accession>A0ABU6G8R7</accession>
<evidence type="ECO:0000256" key="5">
    <source>
        <dbReference type="ARBA" id="ARBA00022989"/>
    </source>
</evidence>
<proteinExistence type="inferred from homology"/>
<dbReference type="Pfam" id="PF00672">
    <property type="entry name" value="HAMP"/>
    <property type="match status" value="1"/>
</dbReference>
<gene>
    <name evidence="13" type="ORF">P4I72_25820</name>
</gene>
<dbReference type="EMBL" id="JARLKY010000072">
    <property type="protein sequence ID" value="MEC0230555.1"/>
    <property type="molecule type" value="Genomic_DNA"/>
</dbReference>
<evidence type="ECO:0000256" key="7">
    <source>
        <dbReference type="ARBA" id="ARBA00023224"/>
    </source>
</evidence>
<evidence type="ECO:0000313" key="13">
    <source>
        <dbReference type="EMBL" id="MEC0230555.1"/>
    </source>
</evidence>
<evidence type="ECO:0000256" key="3">
    <source>
        <dbReference type="ARBA" id="ARBA00022500"/>
    </source>
</evidence>
<dbReference type="PANTHER" id="PTHR32089">
    <property type="entry name" value="METHYL-ACCEPTING CHEMOTAXIS PROTEIN MCPB"/>
    <property type="match status" value="1"/>
</dbReference>
<dbReference type="Pfam" id="PF00015">
    <property type="entry name" value="MCPsignal"/>
    <property type="match status" value="1"/>
</dbReference>
<feature type="domain" description="HAMP" evidence="12">
    <location>
        <begin position="321"/>
        <end position="373"/>
    </location>
</feature>
<keyword evidence="3" id="KW-0145">Chemotaxis</keyword>
<keyword evidence="4 10" id="KW-0812">Transmembrane</keyword>
<dbReference type="Gene3D" id="6.10.340.10">
    <property type="match status" value="1"/>
</dbReference>
<keyword evidence="5 10" id="KW-1133">Transmembrane helix</keyword>
<evidence type="ECO:0000256" key="1">
    <source>
        <dbReference type="ARBA" id="ARBA00004651"/>
    </source>
</evidence>
<evidence type="ECO:0000256" key="9">
    <source>
        <dbReference type="PROSITE-ProRule" id="PRU00284"/>
    </source>
</evidence>
<dbReference type="Gene3D" id="3.30.450.20">
    <property type="entry name" value="PAS domain"/>
    <property type="match status" value="2"/>
</dbReference>
<comment type="caution">
    <text evidence="13">The sequence shown here is derived from an EMBL/GenBank/DDBJ whole genome shotgun (WGS) entry which is preliminary data.</text>
</comment>
<sequence>MSKKSSVRLSKLKSVGMKISLSIIASSLFFVIFMGVASYQISKNVMQTKVTDASLQTIVQAEQKLDFVYQLYQKLSLQLVMDAPLQQQVGKASNLKKDSREYNENMSILEATLSAYLYSNEGIQSMELFTSNGDIIQTKSSLMSEKNYADQDWFKAIVAKDGEPLWLSTRPKDNRNTTPVISVGSLIHQANSNEYYIALFDISLDIVKNQLASIQMGDSGAIQVVDGAGLVVYSQDSTQMGAASGYPIREESKGKKSDSFVSADGTKQIVLSKSEATGWFTVGIIPIHDLTKDMEVIYNLTLIVSLCALVLAAGVGYLVARMIGKPLGHIRNLMEDGAGGDLRIRVQTKSKDEIGQLGSSLDAMMRQITELFKQTTHSSEEVLQTAAELSVSSKHTAAAASEIAAAINEISGGASGLAAQAERGNELTMQIGQQITSVVQANEVMGIAAEEMESSSRTGTRYMEELIAKTSMTEEMTRSMVEKVDKLKDSTLSIRKVLDILSQMTKQTNILSLNATIEAARAGEAGKGFMVVADEIRKLADQSRKSIETVGHITETIQNEVIDTVAVLSEAYPIYQEQIQSVKEADLLFKQVQGRTVSFREQLGSVSQTVLKLEASQGVLSDTMMSVGAVSEQSLANSEQVASLSSDQLSISKGLVQLSDKLEKLSVALQDSLSKFKV</sequence>
<dbReference type="PROSITE" id="PS50885">
    <property type="entry name" value="HAMP"/>
    <property type="match status" value="1"/>
</dbReference>
<dbReference type="SMART" id="SM00283">
    <property type="entry name" value="MA"/>
    <property type="match status" value="1"/>
</dbReference>
<dbReference type="InterPro" id="IPR033479">
    <property type="entry name" value="dCache_1"/>
</dbReference>
<dbReference type="PROSITE" id="PS50111">
    <property type="entry name" value="CHEMOTAXIS_TRANSDUC_2"/>
    <property type="match status" value="1"/>
</dbReference>
<dbReference type="CDD" id="cd18774">
    <property type="entry name" value="PDC2_HK_sensor"/>
    <property type="match status" value="1"/>
</dbReference>
<comment type="similarity">
    <text evidence="8">Belongs to the methyl-accepting chemotaxis (MCP) protein family.</text>
</comment>
<dbReference type="RefSeq" id="WP_326074570.1">
    <property type="nucleotide sequence ID" value="NZ_JARLKY010000072.1"/>
</dbReference>
<evidence type="ECO:0000256" key="4">
    <source>
        <dbReference type="ARBA" id="ARBA00022692"/>
    </source>
</evidence>
<dbReference type="SMART" id="SM00304">
    <property type="entry name" value="HAMP"/>
    <property type="match status" value="1"/>
</dbReference>
<dbReference type="CDD" id="cd06225">
    <property type="entry name" value="HAMP"/>
    <property type="match status" value="1"/>
</dbReference>
<dbReference type="InterPro" id="IPR004089">
    <property type="entry name" value="MCPsignal_dom"/>
</dbReference>
<evidence type="ECO:0000256" key="10">
    <source>
        <dbReference type="SAM" id="Phobius"/>
    </source>
</evidence>
<reference evidence="13 14" key="1">
    <citation type="submission" date="2023-03" db="EMBL/GenBank/DDBJ databases">
        <title>Bacillus Genome Sequencing.</title>
        <authorList>
            <person name="Dunlap C."/>
        </authorList>
    </citation>
    <scope>NUCLEOTIDE SEQUENCE [LARGE SCALE GENOMIC DNA]</scope>
    <source>
        <strain evidence="13 14">BD-533</strain>
    </source>
</reference>
<keyword evidence="6 10" id="KW-0472">Membrane</keyword>
<protein>
    <submittedName>
        <fullName evidence="13">Methyl-accepting chemotaxis protein</fullName>
    </submittedName>
</protein>
<organism evidence="13 14">
    <name type="scientific">Paenibacillus alba</name>
    <dbReference type="NCBI Taxonomy" id="1197127"/>
    <lineage>
        <taxon>Bacteria</taxon>
        <taxon>Bacillati</taxon>
        <taxon>Bacillota</taxon>
        <taxon>Bacilli</taxon>
        <taxon>Bacillales</taxon>
        <taxon>Paenibacillaceae</taxon>
        <taxon>Paenibacillus</taxon>
    </lineage>
</organism>
<keyword evidence="14" id="KW-1185">Reference proteome</keyword>
<keyword evidence="2" id="KW-1003">Cell membrane</keyword>
<evidence type="ECO:0000256" key="8">
    <source>
        <dbReference type="ARBA" id="ARBA00029447"/>
    </source>
</evidence>
<feature type="domain" description="Methyl-accepting transducer" evidence="11">
    <location>
        <begin position="392"/>
        <end position="642"/>
    </location>
</feature>
<feature type="transmembrane region" description="Helical" evidence="10">
    <location>
        <begin position="296"/>
        <end position="320"/>
    </location>
</feature>
<comment type="subcellular location">
    <subcellularLocation>
        <location evidence="1">Cell membrane</location>
        <topology evidence="1">Multi-pass membrane protein</topology>
    </subcellularLocation>
</comment>
<evidence type="ECO:0000259" key="12">
    <source>
        <dbReference type="PROSITE" id="PS50885"/>
    </source>
</evidence>
<keyword evidence="7 9" id="KW-0807">Transducer</keyword>
<dbReference type="Pfam" id="PF02743">
    <property type="entry name" value="dCache_1"/>
    <property type="match status" value="1"/>
</dbReference>
<feature type="transmembrane region" description="Helical" evidence="10">
    <location>
        <begin position="21"/>
        <end position="41"/>
    </location>
</feature>
<dbReference type="InterPro" id="IPR003660">
    <property type="entry name" value="HAMP_dom"/>
</dbReference>
<dbReference type="Proteomes" id="UP001338137">
    <property type="component" value="Unassembled WGS sequence"/>
</dbReference>
<dbReference type="PANTHER" id="PTHR32089:SF112">
    <property type="entry name" value="LYSOZYME-LIKE PROTEIN-RELATED"/>
    <property type="match status" value="1"/>
</dbReference>
<name>A0ABU6G8R7_9BACL</name>